<dbReference type="SUPFAM" id="SSF48264">
    <property type="entry name" value="Cytochrome P450"/>
    <property type="match status" value="1"/>
</dbReference>
<dbReference type="GO" id="GO:0005506">
    <property type="term" value="F:iron ion binding"/>
    <property type="evidence" value="ECO:0007669"/>
    <property type="project" value="InterPro"/>
</dbReference>
<dbReference type="GO" id="GO:0016705">
    <property type="term" value="F:oxidoreductase activity, acting on paired donors, with incorporation or reduction of molecular oxygen"/>
    <property type="evidence" value="ECO:0007669"/>
    <property type="project" value="InterPro"/>
</dbReference>
<dbReference type="OrthoDB" id="4511384at2"/>
<accession>A0A085WLP9</accession>
<sequence>MSKTDTRSADPCPHLGREYNHFAGPHLQNPAPFFERLRKEAPVTFNPMLGMWLISRYDDIAAVLNNASAYSSASAVASTEKLTPEAQAILGPGPIIHDSPLNMDPPAHTRLKRLLQRGFTPAKIARLEPRIRQFANALIDSFIHEGRVNLVERFASPLPVQVILSMVGVPQEDMERVKNWSTALFGLVFAQIPPELQPTLARGVVEYRHYCTQLIEQRRRQPQEDLTSDLIAAEPDGEALTMDELISLIGGSLLAAGHETTTAQIALSVKNLLEQPERWQRLREDRSLIPKAVEECMRLEGVAPGMTRTALQDVVVGGVSLPKGSRLLLLYGSANHDEAHYPDPERFDLEREGPQHLTFGRGIHFCLGAQLARLELRVALEQLLERIPELRLVPGQDSGYQQDLLILRAIRQLQVEWPVR</sequence>
<dbReference type="STRING" id="394096.DB31_7849"/>
<evidence type="ECO:0000256" key="5">
    <source>
        <dbReference type="ARBA" id="ARBA00023004"/>
    </source>
</evidence>
<dbReference type="PANTHER" id="PTHR46696">
    <property type="entry name" value="P450, PUTATIVE (EUROFUNG)-RELATED"/>
    <property type="match status" value="1"/>
</dbReference>
<keyword evidence="6 7" id="KW-0503">Monooxygenase</keyword>
<dbReference type="PROSITE" id="PS00086">
    <property type="entry name" value="CYTOCHROME_P450"/>
    <property type="match status" value="1"/>
</dbReference>
<keyword evidence="2 7" id="KW-0349">Heme</keyword>
<dbReference type="PRINTS" id="PR00359">
    <property type="entry name" value="BP450"/>
</dbReference>
<dbReference type="EMBL" id="JMCB01000006">
    <property type="protein sequence ID" value="KFE68612.1"/>
    <property type="molecule type" value="Genomic_DNA"/>
</dbReference>
<dbReference type="InterPro" id="IPR002397">
    <property type="entry name" value="Cyt_P450_B"/>
</dbReference>
<proteinExistence type="inferred from homology"/>
<evidence type="ECO:0000256" key="3">
    <source>
        <dbReference type="ARBA" id="ARBA00022723"/>
    </source>
</evidence>
<dbReference type="FunFam" id="1.10.630.10:FF:000018">
    <property type="entry name" value="Cytochrome P450 monooxygenase"/>
    <property type="match status" value="1"/>
</dbReference>
<evidence type="ECO:0000313" key="8">
    <source>
        <dbReference type="EMBL" id="KFE68612.1"/>
    </source>
</evidence>
<comment type="caution">
    <text evidence="8">The sequence shown here is derived from an EMBL/GenBank/DDBJ whole genome shotgun (WGS) entry which is preliminary data.</text>
</comment>
<reference evidence="8 9" key="1">
    <citation type="submission" date="2014-04" db="EMBL/GenBank/DDBJ databases">
        <title>Genome assembly of Hyalangium minutum DSM 14724.</title>
        <authorList>
            <person name="Sharma G."/>
            <person name="Subramanian S."/>
        </authorList>
    </citation>
    <scope>NUCLEOTIDE SEQUENCE [LARGE SCALE GENOMIC DNA]</scope>
    <source>
        <strain evidence="8 9">DSM 14724</strain>
    </source>
</reference>
<dbReference type="Proteomes" id="UP000028725">
    <property type="component" value="Unassembled WGS sequence"/>
</dbReference>
<dbReference type="InterPro" id="IPR017972">
    <property type="entry name" value="Cyt_P450_CS"/>
</dbReference>
<evidence type="ECO:0000256" key="2">
    <source>
        <dbReference type="ARBA" id="ARBA00022617"/>
    </source>
</evidence>
<comment type="similarity">
    <text evidence="1 7">Belongs to the cytochrome P450 family.</text>
</comment>
<dbReference type="Gene3D" id="1.10.630.10">
    <property type="entry name" value="Cytochrome P450"/>
    <property type="match status" value="1"/>
</dbReference>
<dbReference type="PANTHER" id="PTHR46696:SF6">
    <property type="entry name" value="P450, PUTATIVE (EUROFUNG)-RELATED"/>
    <property type="match status" value="1"/>
</dbReference>
<name>A0A085WLP9_9BACT</name>
<keyword evidence="9" id="KW-1185">Reference proteome</keyword>
<keyword evidence="5 7" id="KW-0408">Iron</keyword>
<evidence type="ECO:0000256" key="1">
    <source>
        <dbReference type="ARBA" id="ARBA00010617"/>
    </source>
</evidence>
<protein>
    <submittedName>
        <fullName evidence="8">Putative cytochrome P450 hydroxylase</fullName>
    </submittedName>
</protein>
<evidence type="ECO:0000256" key="4">
    <source>
        <dbReference type="ARBA" id="ARBA00023002"/>
    </source>
</evidence>
<dbReference type="GO" id="GO:0004497">
    <property type="term" value="F:monooxygenase activity"/>
    <property type="evidence" value="ECO:0007669"/>
    <property type="project" value="UniProtKB-KW"/>
</dbReference>
<dbReference type="Pfam" id="PF00067">
    <property type="entry name" value="p450"/>
    <property type="match status" value="1"/>
</dbReference>
<keyword evidence="3 7" id="KW-0479">Metal-binding</keyword>
<dbReference type="InterPro" id="IPR036396">
    <property type="entry name" value="Cyt_P450_sf"/>
</dbReference>
<dbReference type="AlphaFoldDB" id="A0A085WLP9"/>
<dbReference type="PATRIC" id="fig|394096.3.peg.3889"/>
<dbReference type="PRINTS" id="PR00385">
    <property type="entry name" value="P450"/>
</dbReference>
<evidence type="ECO:0000256" key="7">
    <source>
        <dbReference type="RuleBase" id="RU000461"/>
    </source>
</evidence>
<gene>
    <name evidence="8" type="ORF">DB31_7849</name>
</gene>
<dbReference type="GO" id="GO:0020037">
    <property type="term" value="F:heme binding"/>
    <property type="evidence" value="ECO:0007669"/>
    <property type="project" value="InterPro"/>
</dbReference>
<organism evidence="8 9">
    <name type="scientific">Hyalangium minutum</name>
    <dbReference type="NCBI Taxonomy" id="394096"/>
    <lineage>
        <taxon>Bacteria</taxon>
        <taxon>Pseudomonadati</taxon>
        <taxon>Myxococcota</taxon>
        <taxon>Myxococcia</taxon>
        <taxon>Myxococcales</taxon>
        <taxon>Cystobacterineae</taxon>
        <taxon>Archangiaceae</taxon>
        <taxon>Hyalangium</taxon>
    </lineage>
</organism>
<dbReference type="CDD" id="cd11078">
    <property type="entry name" value="CYP130-like"/>
    <property type="match status" value="1"/>
</dbReference>
<evidence type="ECO:0000313" key="9">
    <source>
        <dbReference type="Proteomes" id="UP000028725"/>
    </source>
</evidence>
<keyword evidence="4 7" id="KW-0560">Oxidoreductase</keyword>
<dbReference type="RefSeq" id="WP_044189520.1">
    <property type="nucleotide sequence ID" value="NZ_JMCB01000006.1"/>
</dbReference>
<dbReference type="InterPro" id="IPR001128">
    <property type="entry name" value="Cyt_P450"/>
</dbReference>
<evidence type="ECO:0000256" key="6">
    <source>
        <dbReference type="ARBA" id="ARBA00023033"/>
    </source>
</evidence>